<evidence type="ECO:0000259" key="3">
    <source>
        <dbReference type="Pfam" id="PF13518"/>
    </source>
</evidence>
<comment type="similarity">
    <text evidence="1">Belongs to the IS150/IS1296 orfA family.</text>
</comment>
<dbReference type="InterPro" id="IPR055247">
    <property type="entry name" value="InsJ-like_HTH"/>
</dbReference>
<organism evidence="4 5">
    <name type="scientific">Turicibacter faecis</name>
    <dbReference type="NCBI Taxonomy" id="2963365"/>
    <lineage>
        <taxon>Bacteria</taxon>
        <taxon>Bacillati</taxon>
        <taxon>Bacillota</taxon>
        <taxon>Erysipelotrichia</taxon>
        <taxon>Erysipelotrichales</taxon>
        <taxon>Turicibacteraceae</taxon>
        <taxon>Turicibacter</taxon>
    </lineage>
</organism>
<protein>
    <recommendedName>
        <fullName evidence="3">Insertion element IS150 protein InsJ-like helix-turn-helix domain-containing protein</fullName>
    </recommendedName>
</protein>
<dbReference type="Pfam" id="PF13518">
    <property type="entry name" value="HTH_28"/>
    <property type="match status" value="2"/>
</dbReference>
<name>A0ABN6Z8F3_9FIRM</name>
<proteinExistence type="inferred from homology"/>
<dbReference type="InterPro" id="IPR036388">
    <property type="entry name" value="WH-like_DNA-bd_sf"/>
</dbReference>
<dbReference type="Proteomes" id="UP001432099">
    <property type="component" value="Chromosome"/>
</dbReference>
<feature type="domain" description="Insertion element IS150 protein InsJ-like helix-turn-helix" evidence="3">
    <location>
        <begin position="8"/>
        <end position="57"/>
    </location>
</feature>
<feature type="region of interest" description="Disordered" evidence="2">
    <location>
        <begin position="113"/>
        <end position="136"/>
    </location>
</feature>
<dbReference type="PANTHER" id="PTHR33795:SF1">
    <property type="entry name" value="INSERTION ELEMENT IS150 PROTEIN INSJ"/>
    <property type="match status" value="1"/>
</dbReference>
<evidence type="ECO:0000256" key="2">
    <source>
        <dbReference type="SAM" id="MobiDB-lite"/>
    </source>
</evidence>
<sequence length="177" mass="20361">MAKYSPEFKLRIVNEYLQGTLGYRSLAKKYQIPSQSQIETWVRQYKQEGKNGLQPKEKQVYTGEFKLNVLNYIKTTGASYSQTAIHFGISDIGTIANWNATFLKGGVEALLKPKGRSQSPMPKLKASKQPKTLTREQQLEEEIKLLRIENEYLKKCHAHGITPWNQRIKSRQESSKN</sequence>
<dbReference type="InterPro" id="IPR052057">
    <property type="entry name" value="IS150/IS1296_orfA-like"/>
</dbReference>
<dbReference type="InterPro" id="IPR010921">
    <property type="entry name" value="Trp_repressor/repl_initiator"/>
</dbReference>
<evidence type="ECO:0000256" key="1">
    <source>
        <dbReference type="ARBA" id="ARBA00038232"/>
    </source>
</evidence>
<dbReference type="InterPro" id="IPR009057">
    <property type="entry name" value="Homeodomain-like_sf"/>
</dbReference>
<evidence type="ECO:0000313" key="5">
    <source>
        <dbReference type="Proteomes" id="UP001432099"/>
    </source>
</evidence>
<keyword evidence="5" id="KW-1185">Reference proteome</keyword>
<dbReference type="PANTHER" id="PTHR33795">
    <property type="entry name" value="INSERTION ELEMENT IS150 PROTEIN INSJ"/>
    <property type="match status" value="1"/>
</dbReference>
<dbReference type="Gene3D" id="1.10.10.10">
    <property type="entry name" value="Winged helix-like DNA-binding domain superfamily/Winged helix DNA-binding domain"/>
    <property type="match status" value="2"/>
</dbReference>
<gene>
    <name evidence="4" type="ORF">T23_01820</name>
</gene>
<feature type="domain" description="Insertion element IS150 protein InsJ-like helix-turn-helix" evidence="3">
    <location>
        <begin position="65"/>
        <end position="116"/>
    </location>
</feature>
<accession>A0ABN6Z8F3</accession>
<reference evidence="4" key="1">
    <citation type="journal article" date="2024" name="Int. J. Syst. Evol. Microbiol.">
        <title>Turicibacter faecis sp. nov., isolated from faeces of heart failure mouse model.</title>
        <authorList>
            <person name="Imamura Y."/>
            <person name="Motooka D."/>
            <person name="Nakajima Y."/>
            <person name="Ito S."/>
            <person name="Kitakaze M."/>
            <person name="Iida T."/>
            <person name="Nakamura S."/>
        </authorList>
    </citation>
    <scope>NUCLEOTIDE SEQUENCE</scope>
    <source>
        <strain evidence="4">TC023</strain>
    </source>
</reference>
<dbReference type="RefSeq" id="WP_161832943.1">
    <property type="nucleotide sequence ID" value="NZ_AP028127.1"/>
</dbReference>
<dbReference type="SUPFAM" id="SSF48295">
    <property type="entry name" value="TrpR-like"/>
    <property type="match status" value="1"/>
</dbReference>
<dbReference type="SUPFAM" id="SSF46689">
    <property type="entry name" value="Homeodomain-like"/>
    <property type="match status" value="1"/>
</dbReference>
<evidence type="ECO:0000313" key="4">
    <source>
        <dbReference type="EMBL" id="BEH90080.1"/>
    </source>
</evidence>
<dbReference type="EMBL" id="AP028127">
    <property type="protein sequence ID" value="BEH90080.1"/>
    <property type="molecule type" value="Genomic_DNA"/>
</dbReference>